<keyword evidence="3" id="KW-1185">Reference proteome</keyword>
<dbReference type="InterPro" id="IPR050464">
    <property type="entry name" value="Zeta_carotene_desat/Oxidored"/>
</dbReference>
<evidence type="ECO:0000313" key="3">
    <source>
        <dbReference type="Proteomes" id="UP000323917"/>
    </source>
</evidence>
<gene>
    <name evidence="2" type="ORF">Pr1d_41970</name>
</gene>
<dbReference type="RefSeq" id="WP_148075161.1">
    <property type="nucleotide sequence ID" value="NZ_CP042913.1"/>
</dbReference>
<dbReference type="InterPro" id="IPR036188">
    <property type="entry name" value="FAD/NAD-bd_sf"/>
</dbReference>
<reference evidence="2 3" key="1">
    <citation type="submission" date="2019-08" db="EMBL/GenBank/DDBJ databases">
        <title>Deep-cultivation of Planctomycetes and their phenomic and genomic characterization uncovers novel biology.</title>
        <authorList>
            <person name="Wiegand S."/>
            <person name="Jogler M."/>
            <person name="Boedeker C."/>
            <person name="Pinto D."/>
            <person name="Vollmers J."/>
            <person name="Rivas-Marin E."/>
            <person name="Kohn T."/>
            <person name="Peeters S.H."/>
            <person name="Heuer A."/>
            <person name="Rast P."/>
            <person name="Oberbeckmann S."/>
            <person name="Bunk B."/>
            <person name="Jeske O."/>
            <person name="Meyerdierks A."/>
            <person name="Storesund J.E."/>
            <person name="Kallscheuer N."/>
            <person name="Luecker S."/>
            <person name="Lage O.M."/>
            <person name="Pohl T."/>
            <person name="Merkel B.J."/>
            <person name="Hornburger P."/>
            <person name="Mueller R.-W."/>
            <person name="Bruemmer F."/>
            <person name="Labrenz M."/>
            <person name="Spormann A.M."/>
            <person name="Op den Camp H."/>
            <person name="Overmann J."/>
            <person name="Amann R."/>
            <person name="Jetten M.S.M."/>
            <person name="Mascher T."/>
            <person name="Medema M.H."/>
            <person name="Devos D.P."/>
            <person name="Kaster A.-K."/>
            <person name="Ovreas L."/>
            <person name="Rohde M."/>
            <person name="Galperin M.Y."/>
            <person name="Jogler C."/>
        </authorList>
    </citation>
    <scope>NUCLEOTIDE SEQUENCE [LARGE SCALE GENOMIC DNA]</scope>
    <source>
        <strain evidence="2 3">Pr1d</strain>
    </source>
</reference>
<name>A0A5B9QH22_9BACT</name>
<evidence type="ECO:0000313" key="2">
    <source>
        <dbReference type="EMBL" id="QEG36860.1"/>
    </source>
</evidence>
<evidence type="ECO:0000259" key="1">
    <source>
        <dbReference type="Pfam" id="PF01593"/>
    </source>
</evidence>
<protein>
    <recommendedName>
        <fullName evidence="1">Amine oxidase domain-containing protein</fullName>
    </recommendedName>
</protein>
<dbReference type="SUPFAM" id="SSF51905">
    <property type="entry name" value="FAD/NAD(P)-binding domain"/>
    <property type="match status" value="1"/>
</dbReference>
<dbReference type="OrthoDB" id="20837at2"/>
<sequence>MRIAVIGAGVSGLLAARLLATRHDVTLYEASDYLGGHANTVDVTFDGHSFSVDTGFMVFNSRTYPNFQRLLRLLNIESQPSDMSFSVKCERSGLEYQGSSLSGLFAQRTNLWRPKFWAMIADIVRFNRQARKFLERNEHSTTLDEFLSKRRYGNAFCEKYLLPMTAAIWSSPMESVRSFPAHFLLQFMQNHGLLQLWDRPDWQTIPGGSRHYVKALAAGLEERVRLNTPVQSVTRDVDQIHVETRDYGAESFEAVIMAVHADTALKLLSDTTERELKILSTFQYQLNRAVLHTDENWLPSRKSAWASWNYLIPTADSSQTCVTYDLTRLQSINSPQRILLTLNPHRSISELHILKEFTYSHPMFNAEAIAAQEGWANISGIQRTFFCGAYWRNGFHEDGVVSALAVAGQFGIELEACTAVCTTELSHIEEPVQ</sequence>
<dbReference type="Gene3D" id="3.90.660.20">
    <property type="entry name" value="Protoporphyrinogen oxidase, mitochondrial, domain 2"/>
    <property type="match status" value="1"/>
</dbReference>
<feature type="domain" description="Amine oxidase" evidence="1">
    <location>
        <begin position="10"/>
        <end position="302"/>
    </location>
</feature>
<organism evidence="2 3">
    <name type="scientific">Bythopirellula goksoeyrii</name>
    <dbReference type="NCBI Taxonomy" id="1400387"/>
    <lineage>
        <taxon>Bacteria</taxon>
        <taxon>Pseudomonadati</taxon>
        <taxon>Planctomycetota</taxon>
        <taxon>Planctomycetia</taxon>
        <taxon>Pirellulales</taxon>
        <taxon>Lacipirellulaceae</taxon>
        <taxon>Bythopirellula</taxon>
    </lineage>
</organism>
<dbReference type="Pfam" id="PF01593">
    <property type="entry name" value="Amino_oxidase"/>
    <property type="match status" value="1"/>
</dbReference>
<dbReference type="Proteomes" id="UP000323917">
    <property type="component" value="Chromosome"/>
</dbReference>
<dbReference type="InterPro" id="IPR002937">
    <property type="entry name" value="Amino_oxidase"/>
</dbReference>
<accession>A0A5B9QH22</accession>
<dbReference type="EMBL" id="CP042913">
    <property type="protein sequence ID" value="QEG36860.1"/>
    <property type="molecule type" value="Genomic_DNA"/>
</dbReference>
<dbReference type="PANTHER" id="PTHR42923">
    <property type="entry name" value="PROTOPORPHYRINOGEN OXIDASE"/>
    <property type="match status" value="1"/>
</dbReference>
<dbReference type="PANTHER" id="PTHR42923:SF17">
    <property type="entry name" value="AMINE OXIDASE DOMAIN-CONTAINING PROTEIN"/>
    <property type="match status" value="1"/>
</dbReference>
<dbReference type="Gene3D" id="1.10.3110.10">
    <property type="entry name" value="protoporphyrinogen ix oxidase, domain 3"/>
    <property type="match status" value="1"/>
</dbReference>
<dbReference type="Gene3D" id="3.50.50.60">
    <property type="entry name" value="FAD/NAD(P)-binding domain"/>
    <property type="match status" value="1"/>
</dbReference>
<dbReference type="GO" id="GO:0016491">
    <property type="term" value="F:oxidoreductase activity"/>
    <property type="evidence" value="ECO:0007669"/>
    <property type="project" value="InterPro"/>
</dbReference>
<dbReference type="AlphaFoldDB" id="A0A5B9QH22"/>
<dbReference type="KEGG" id="bgok:Pr1d_41970"/>
<proteinExistence type="predicted"/>